<organism evidence="8 9">
    <name type="scientific">Paenibacillus provencensis</name>
    <dbReference type="NCBI Taxonomy" id="441151"/>
    <lineage>
        <taxon>Bacteria</taxon>
        <taxon>Bacillati</taxon>
        <taxon>Bacillota</taxon>
        <taxon>Bacilli</taxon>
        <taxon>Bacillales</taxon>
        <taxon>Paenibacillaceae</taxon>
        <taxon>Paenibacillus</taxon>
    </lineage>
</organism>
<keyword evidence="4 7" id="KW-0812">Transmembrane</keyword>
<evidence type="ECO:0000256" key="7">
    <source>
        <dbReference type="SAM" id="Phobius"/>
    </source>
</evidence>
<evidence type="ECO:0000256" key="5">
    <source>
        <dbReference type="ARBA" id="ARBA00022989"/>
    </source>
</evidence>
<evidence type="ECO:0000256" key="3">
    <source>
        <dbReference type="ARBA" id="ARBA00022475"/>
    </source>
</evidence>
<evidence type="ECO:0000313" key="9">
    <source>
        <dbReference type="Proteomes" id="UP001597169"/>
    </source>
</evidence>
<evidence type="ECO:0000313" key="8">
    <source>
        <dbReference type="EMBL" id="MFD1130014.1"/>
    </source>
</evidence>
<protein>
    <submittedName>
        <fullName evidence="8">DoxX family protein</fullName>
    </submittedName>
</protein>
<dbReference type="RefSeq" id="WP_170862562.1">
    <property type="nucleotide sequence ID" value="NZ_JBHTKX010000002.1"/>
</dbReference>
<keyword evidence="6 7" id="KW-0472">Membrane</keyword>
<dbReference type="EMBL" id="JBHTKX010000002">
    <property type="protein sequence ID" value="MFD1130014.1"/>
    <property type="molecule type" value="Genomic_DNA"/>
</dbReference>
<dbReference type="PANTHER" id="PTHR33452">
    <property type="entry name" value="OXIDOREDUCTASE CATD-RELATED"/>
    <property type="match status" value="1"/>
</dbReference>
<comment type="subcellular location">
    <subcellularLocation>
        <location evidence="1">Cell membrane</location>
        <topology evidence="1">Multi-pass membrane protein</topology>
    </subcellularLocation>
</comment>
<evidence type="ECO:0000256" key="4">
    <source>
        <dbReference type="ARBA" id="ARBA00022692"/>
    </source>
</evidence>
<dbReference type="InterPro" id="IPR051907">
    <property type="entry name" value="DoxX-like_oxidoreductase"/>
</dbReference>
<accession>A0ABW3PRZ9</accession>
<dbReference type="InterPro" id="IPR032808">
    <property type="entry name" value="DoxX"/>
</dbReference>
<comment type="caution">
    <text evidence="8">The sequence shown here is derived from an EMBL/GenBank/DDBJ whole genome shotgun (WGS) entry which is preliminary data.</text>
</comment>
<dbReference type="Proteomes" id="UP001597169">
    <property type="component" value="Unassembled WGS sequence"/>
</dbReference>
<evidence type="ECO:0000256" key="2">
    <source>
        <dbReference type="ARBA" id="ARBA00006679"/>
    </source>
</evidence>
<dbReference type="Pfam" id="PF07681">
    <property type="entry name" value="DoxX"/>
    <property type="match status" value="1"/>
</dbReference>
<name>A0ABW3PRZ9_9BACL</name>
<proteinExistence type="inferred from homology"/>
<keyword evidence="3" id="KW-1003">Cell membrane</keyword>
<keyword evidence="5 7" id="KW-1133">Transmembrane helix</keyword>
<feature type="transmembrane region" description="Helical" evidence="7">
    <location>
        <begin position="82"/>
        <end position="102"/>
    </location>
</feature>
<comment type="similarity">
    <text evidence="2">Belongs to the DoxX family.</text>
</comment>
<keyword evidence="9" id="KW-1185">Reference proteome</keyword>
<feature type="transmembrane region" description="Helical" evidence="7">
    <location>
        <begin position="108"/>
        <end position="127"/>
    </location>
</feature>
<feature type="transmembrane region" description="Helical" evidence="7">
    <location>
        <begin position="12"/>
        <end position="34"/>
    </location>
</feature>
<evidence type="ECO:0000256" key="6">
    <source>
        <dbReference type="ARBA" id="ARBA00023136"/>
    </source>
</evidence>
<feature type="transmembrane region" description="Helical" evidence="7">
    <location>
        <begin position="54"/>
        <end position="75"/>
    </location>
</feature>
<gene>
    <name evidence="8" type="ORF">ACFQ3J_17745</name>
</gene>
<sequence length="137" mass="15059">MYNNNNYSHTRNMEIGLLITRLVLGLIFLAHGVVKFQGMEGTESYFVTLGLPGFMATFVALAEFFGGLLLIIGLFTRWISLIFVIILVVAIFTAKTGAPFVGGYELDTALIGMALTLAVAGSRYVAADSLFRRRSRR</sequence>
<dbReference type="PANTHER" id="PTHR33452:SF1">
    <property type="entry name" value="INNER MEMBRANE PROTEIN YPHA-RELATED"/>
    <property type="match status" value="1"/>
</dbReference>
<reference evidence="9" key="1">
    <citation type="journal article" date="2019" name="Int. J. Syst. Evol. Microbiol.">
        <title>The Global Catalogue of Microorganisms (GCM) 10K type strain sequencing project: providing services to taxonomists for standard genome sequencing and annotation.</title>
        <authorList>
            <consortium name="The Broad Institute Genomics Platform"/>
            <consortium name="The Broad Institute Genome Sequencing Center for Infectious Disease"/>
            <person name="Wu L."/>
            <person name="Ma J."/>
        </authorList>
    </citation>
    <scope>NUCLEOTIDE SEQUENCE [LARGE SCALE GENOMIC DNA]</scope>
    <source>
        <strain evidence="9">CCUG 53519</strain>
    </source>
</reference>
<evidence type="ECO:0000256" key="1">
    <source>
        <dbReference type="ARBA" id="ARBA00004651"/>
    </source>
</evidence>